<proteinExistence type="predicted"/>
<name>A0A5B7JYK2_PORTR</name>
<evidence type="ECO:0000313" key="2">
    <source>
        <dbReference type="Proteomes" id="UP000324222"/>
    </source>
</evidence>
<keyword evidence="2" id="KW-1185">Reference proteome</keyword>
<sequence length="79" mass="8510">MESDAFLDFLLTADPFNLGLPLSLGLQDEGGPCEGERSQQGVSEGSQVGHSIVFDLSRECDLVSSLDVNELDIVKDIIQ</sequence>
<accession>A0A5B7JYK2</accession>
<organism evidence="1 2">
    <name type="scientific">Portunus trituberculatus</name>
    <name type="common">Swimming crab</name>
    <name type="synonym">Neptunus trituberculatus</name>
    <dbReference type="NCBI Taxonomy" id="210409"/>
    <lineage>
        <taxon>Eukaryota</taxon>
        <taxon>Metazoa</taxon>
        <taxon>Ecdysozoa</taxon>
        <taxon>Arthropoda</taxon>
        <taxon>Crustacea</taxon>
        <taxon>Multicrustacea</taxon>
        <taxon>Malacostraca</taxon>
        <taxon>Eumalacostraca</taxon>
        <taxon>Eucarida</taxon>
        <taxon>Decapoda</taxon>
        <taxon>Pleocyemata</taxon>
        <taxon>Brachyura</taxon>
        <taxon>Eubrachyura</taxon>
        <taxon>Portunoidea</taxon>
        <taxon>Portunidae</taxon>
        <taxon>Portuninae</taxon>
        <taxon>Portunus</taxon>
    </lineage>
</organism>
<gene>
    <name evidence="1" type="ORF">E2C01_095072</name>
</gene>
<dbReference type="Proteomes" id="UP000324222">
    <property type="component" value="Unassembled WGS sequence"/>
</dbReference>
<dbReference type="EMBL" id="VSRR010119241">
    <property type="protein sequence ID" value="MPC99645.1"/>
    <property type="molecule type" value="Genomic_DNA"/>
</dbReference>
<dbReference type="AlphaFoldDB" id="A0A5B7JYK2"/>
<protein>
    <submittedName>
        <fullName evidence="1">Uncharacterized protein</fullName>
    </submittedName>
</protein>
<reference evidence="1 2" key="1">
    <citation type="submission" date="2019-05" db="EMBL/GenBank/DDBJ databases">
        <title>Another draft genome of Portunus trituberculatus and its Hox gene families provides insights of decapod evolution.</title>
        <authorList>
            <person name="Jeong J.-H."/>
            <person name="Song I."/>
            <person name="Kim S."/>
            <person name="Choi T."/>
            <person name="Kim D."/>
            <person name="Ryu S."/>
            <person name="Kim W."/>
        </authorList>
    </citation>
    <scope>NUCLEOTIDE SEQUENCE [LARGE SCALE GENOMIC DNA]</scope>
    <source>
        <tissue evidence="1">Muscle</tissue>
    </source>
</reference>
<comment type="caution">
    <text evidence="1">The sequence shown here is derived from an EMBL/GenBank/DDBJ whole genome shotgun (WGS) entry which is preliminary data.</text>
</comment>
<evidence type="ECO:0000313" key="1">
    <source>
        <dbReference type="EMBL" id="MPC99645.1"/>
    </source>
</evidence>